<feature type="transmembrane region" description="Helical" evidence="2">
    <location>
        <begin position="379"/>
        <end position="398"/>
    </location>
</feature>
<name>A0A9P4UDY3_9PLEO</name>
<dbReference type="PANTHER" id="PTHR23028:SF128">
    <property type="entry name" value="ACYLTRANSFERASE 3 DOMAIN-CONTAINING PROTEIN"/>
    <property type="match status" value="1"/>
</dbReference>
<keyword evidence="5" id="KW-1185">Reference proteome</keyword>
<evidence type="ECO:0000259" key="3">
    <source>
        <dbReference type="Pfam" id="PF01757"/>
    </source>
</evidence>
<dbReference type="GO" id="GO:0016747">
    <property type="term" value="F:acyltransferase activity, transferring groups other than amino-acyl groups"/>
    <property type="evidence" value="ECO:0007669"/>
    <property type="project" value="InterPro"/>
</dbReference>
<protein>
    <recommendedName>
        <fullName evidence="3">Acyltransferase 3 domain-containing protein</fullName>
    </recommendedName>
</protein>
<evidence type="ECO:0000256" key="2">
    <source>
        <dbReference type="SAM" id="Phobius"/>
    </source>
</evidence>
<feature type="transmembrane region" description="Helical" evidence="2">
    <location>
        <begin position="173"/>
        <end position="195"/>
    </location>
</feature>
<gene>
    <name evidence="4" type="ORF">P171DRAFT_269528</name>
</gene>
<keyword evidence="2" id="KW-0472">Membrane</keyword>
<keyword evidence="2" id="KW-0812">Transmembrane</keyword>
<feature type="transmembrane region" description="Helical" evidence="2">
    <location>
        <begin position="337"/>
        <end position="358"/>
    </location>
</feature>
<dbReference type="Proteomes" id="UP000799764">
    <property type="component" value="Unassembled WGS sequence"/>
</dbReference>
<keyword evidence="2" id="KW-1133">Transmembrane helix</keyword>
<feature type="region of interest" description="Disordered" evidence="1">
    <location>
        <begin position="421"/>
        <end position="449"/>
    </location>
</feature>
<evidence type="ECO:0000256" key="1">
    <source>
        <dbReference type="SAM" id="MobiDB-lite"/>
    </source>
</evidence>
<feature type="transmembrane region" description="Helical" evidence="2">
    <location>
        <begin position="247"/>
        <end position="267"/>
    </location>
</feature>
<dbReference type="OrthoDB" id="5405781at2759"/>
<dbReference type="PANTHER" id="PTHR23028">
    <property type="entry name" value="ACETYLTRANSFERASE"/>
    <property type="match status" value="1"/>
</dbReference>
<evidence type="ECO:0000313" key="4">
    <source>
        <dbReference type="EMBL" id="KAF2445642.1"/>
    </source>
</evidence>
<dbReference type="Pfam" id="PF01757">
    <property type="entry name" value="Acyl_transf_3"/>
    <property type="match status" value="1"/>
</dbReference>
<dbReference type="AlphaFoldDB" id="A0A9P4UDY3"/>
<sequence length="449" mass="50377">MAPRDANWIDGLRGVASFMVVCGHLCTAFVPWLHSPAQDAHTAPHLFQLPFFRLAVGGRSAVALFFLITGYVNSIGPIGRSRAGNTDAAFNGIAKSALARSGRLILPTMIATALTWFMANINAYHMTKHVDSTWIRQGWHRQEPTLGAAFSSLFKAEVDTWTVGWDDYDGTQWTLHLFLEGSMLVYMTMFATVLVKPKARFIIYAALYLYFWQLGEGLAVGALKGLNIVFGMFVAELHNHYKDTATSVLPAPIPALMIVAGMFMAGFPQDSPHNAHWSDSMSHFMQAITVEKTDIRRYWDHIGAAAVLLGIFFSRNARRVLTSPIFNFLGRVSFPVYLMHNTFIKSVLTWMVYLPSAMNPPRNEKGHQMDLQRGSTTHIFIAVAVFYYVLYRAAALWVQHIDPFCAKLVHAATSWAYGESQPRESRPILQTIERRQSPSREKTKLDSPV</sequence>
<accession>A0A9P4UDY3</accession>
<reference evidence="4" key="1">
    <citation type="journal article" date="2020" name="Stud. Mycol.">
        <title>101 Dothideomycetes genomes: a test case for predicting lifestyles and emergence of pathogens.</title>
        <authorList>
            <person name="Haridas S."/>
            <person name="Albert R."/>
            <person name="Binder M."/>
            <person name="Bloem J."/>
            <person name="Labutti K."/>
            <person name="Salamov A."/>
            <person name="Andreopoulos B."/>
            <person name="Baker S."/>
            <person name="Barry K."/>
            <person name="Bills G."/>
            <person name="Bluhm B."/>
            <person name="Cannon C."/>
            <person name="Castanera R."/>
            <person name="Culley D."/>
            <person name="Daum C."/>
            <person name="Ezra D."/>
            <person name="Gonzalez J."/>
            <person name="Henrissat B."/>
            <person name="Kuo A."/>
            <person name="Liang C."/>
            <person name="Lipzen A."/>
            <person name="Lutzoni F."/>
            <person name="Magnuson J."/>
            <person name="Mondo S."/>
            <person name="Nolan M."/>
            <person name="Ohm R."/>
            <person name="Pangilinan J."/>
            <person name="Park H.-J."/>
            <person name="Ramirez L."/>
            <person name="Alfaro M."/>
            <person name="Sun H."/>
            <person name="Tritt A."/>
            <person name="Yoshinaga Y."/>
            <person name="Zwiers L.-H."/>
            <person name="Turgeon B."/>
            <person name="Goodwin S."/>
            <person name="Spatafora J."/>
            <person name="Crous P."/>
            <person name="Grigoriev I."/>
        </authorList>
    </citation>
    <scope>NUCLEOTIDE SEQUENCE</scope>
    <source>
        <strain evidence="4">CBS 690.94</strain>
    </source>
</reference>
<feature type="transmembrane region" description="Helical" evidence="2">
    <location>
        <begin position="207"/>
        <end position="235"/>
    </location>
</feature>
<organism evidence="4 5">
    <name type="scientific">Karstenula rhodostoma CBS 690.94</name>
    <dbReference type="NCBI Taxonomy" id="1392251"/>
    <lineage>
        <taxon>Eukaryota</taxon>
        <taxon>Fungi</taxon>
        <taxon>Dikarya</taxon>
        <taxon>Ascomycota</taxon>
        <taxon>Pezizomycotina</taxon>
        <taxon>Dothideomycetes</taxon>
        <taxon>Pleosporomycetidae</taxon>
        <taxon>Pleosporales</taxon>
        <taxon>Massarineae</taxon>
        <taxon>Didymosphaeriaceae</taxon>
        <taxon>Karstenula</taxon>
    </lineage>
</organism>
<feature type="transmembrane region" description="Helical" evidence="2">
    <location>
        <begin position="12"/>
        <end position="32"/>
    </location>
</feature>
<feature type="transmembrane region" description="Helical" evidence="2">
    <location>
        <begin position="104"/>
        <end position="124"/>
    </location>
</feature>
<proteinExistence type="predicted"/>
<dbReference type="InterPro" id="IPR050879">
    <property type="entry name" value="Acyltransferase_3"/>
</dbReference>
<feature type="domain" description="Acyltransferase 3" evidence="3">
    <location>
        <begin position="7"/>
        <end position="354"/>
    </location>
</feature>
<feature type="transmembrane region" description="Helical" evidence="2">
    <location>
        <begin position="52"/>
        <end position="72"/>
    </location>
</feature>
<dbReference type="InterPro" id="IPR002656">
    <property type="entry name" value="Acyl_transf_3_dom"/>
</dbReference>
<dbReference type="EMBL" id="MU001499">
    <property type="protein sequence ID" value="KAF2445642.1"/>
    <property type="molecule type" value="Genomic_DNA"/>
</dbReference>
<comment type="caution">
    <text evidence="4">The sequence shown here is derived from an EMBL/GenBank/DDBJ whole genome shotgun (WGS) entry which is preliminary data.</text>
</comment>
<evidence type="ECO:0000313" key="5">
    <source>
        <dbReference type="Proteomes" id="UP000799764"/>
    </source>
</evidence>